<name>A0A426ZF41_ENSVE</name>
<proteinExistence type="predicted"/>
<evidence type="ECO:0000256" key="1">
    <source>
        <dbReference type="SAM" id="MobiDB-lite"/>
    </source>
</evidence>
<organism evidence="2 3">
    <name type="scientific">Ensete ventricosum</name>
    <name type="common">Abyssinian banana</name>
    <name type="synonym">Musa ensete</name>
    <dbReference type="NCBI Taxonomy" id="4639"/>
    <lineage>
        <taxon>Eukaryota</taxon>
        <taxon>Viridiplantae</taxon>
        <taxon>Streptophyta</taxon>
        <taxon>Embryophyta</taxon>
        <taxon>Tracheophyta</taxon>
        <taxon>Spermatophyta</taxon>
        <taxon>Magnoliopsida</taxon>
        <taxon>Liliopsida</taxon>
        <taxon>Zingiberales</taxon>
        <taxon>Musaceae</taxon>
        <taxon>Ensete</taxon>
    </lineage>
</organism>
<feature type="region of interest" description="Disordered" evidence="1">
    <location>
        <begin position="1"/>
        <end position="24"/>
    </location>
</feature>
<protein>
    <submittedName>
        <fullName evidence="2">Uncharacterized protein</fullName>
    </submittedName>
</protein>
<sequence>MSFLDELPMNSRHHPGKLPANSQQASNTFGKLLANSQQASDTFSKLMENSQQASDTFGELLVNSRQAFDSFEKPGRVSTSGSATQPRWFTRRKCPDSWIRAIQLPSLGGSAVRNPGYGRLNRRPPTVQPSKISKKWFPSLFNPDLTHMLINPLVN</sequence>
<evidence type="ECO:0000313" key="2">
    <source>
        <dbReference type="EMBL" id="RRT62590.1"/>
    </source>
</evidence>
<gene>
    <name evidence="2" type="ORF">B296_00013958</name>
</gene>
<comment type="caution">
    <text evidence="2">The sequence shown here is derived from an EMBL/GenBank/DDBJ whole genome shotgun (WGS) entry which is preliminary data.</text>
</comment>
<evidence type="ECO:0000313" key="3">
    <source>
        <dbReference type="Proteomes" id="UP000287651"/>
    </source>
</evidence>
<dbReference type="Proteomes" id="UP000287651">
    <property type="component" value="Unassembled WGS sequence"/>
</dbReference>
<dbReference type="EMBL" id="AMZH03006926">
    <property type="protein sequence ID" value="RRT62590.1"/>
    <property type="molecule type" value="Genomic_DNA"/>
</dbReference>
<reference evidence="2 3" key="1">
    <citation type="journal article" date="2014" name="Agronomy (Basel)">
        <title>A Draft Genome Sequence for Ensete ventricosum, the Drought-Tolerant Tree Against Hunger.</title>
        <authorList>
            <person name="Harrison J."/>
            <person name="Moore K.A."/>
            <person name="Paszkiewicz K."/>
            <person name="Jones T."/>
            <person name="Grant M."/>
            <person name="Ambacheew D."/>
            <person name="Muzemil S."/>
            <person name="Studholme D.J."/>
        </authorList>
    </citation>
    <scope>NUCLEOTIDE SEQUENCE [LARGE SCALE GENOMIC DNA]</scope>
</reference>
<dbReference type="AlphaFoldDB" id="A0A426ZF41"/>
<accession>A0A426ZF41</accession>